<proteinExistence type="predicted"/>
<reference evidence="1" key="1">
    <citation type="submission" date="2021-12" db="EMBL/GenBank/DDBJ databases">
        <title>Comparative genomics, transcriptomics and evolutionary studies reveal genomic signatures of adaptation to plant cell wall in hemibiotrophic fungi.</title>
        <authorList>
            <consortium name="DOE Joint Genome Institute"/>
            <person name="Baroncelli R."/>
            <person name="Diaz J.F."/>
            <person name="Benocci T."/>
            <person name="Peng M."/>
            <person name="Battaglia E."/>
            <person name="Haridas S."/>
            <person name="Andreopoulos W."/>
            <person name="Labutti K."/>
            <person name="Pangilinan J."/>
            <person name="Floch G.L."/>
            <person name="Makela M.R."/>
            <person name="Henrissat B."/>
            <person name="Grigoriev I.V."/>
            <person name="Crouch J.A."/>
            <person name="De Vries R.P."/>
            <person name="Sukno S.A."/>
            <person name="Thon M.R."/>
        </authorList>
    </citation>
    <scope>NUCLEOTIDE SEQUENCE</scope>
    <source>
        <strain evidence="1">CBS 112980</strain>
    </source>
</reference>
<organism evidence="1 2">
    <name type="scientific">Glomerella acutata</name>
    <name type="common">Colletotrichum acutatum</name>
    <dbReference type="NCBI Taxonomy" id="27357"/>
    <lineage>
        <taxon>Eukaryota</taxon>
        <taxon>Fungi</taxon>
        <taxon>Dikarya</taxon>
        <taxon>Ascomycota</taxon>
        <taxon>Pezizomycotina</taxon>
        <taxon>Sordariomycetes</taxon>
        <taxon>Hypocreomycetidae</taxon>
        <taxon>Glomerellales</taxon>
        <taxon>Glomerellaceae</taxon>
        <taxon>Colletotrichum</taxon>
        <taxon>Colletotrichum acutatum species complex</taxon>
    </lineage>
</organism>
<gene>
    <name evidence="1" type="ORF">BDZ83DRAFT_374060</name>
</gene>
<name>A0AAD8XNG1_GLOAC</name>
<dbReference type="EMBL" id="JAHMHS010000006">
    <property type="protein sequence ID" value="KAK1730536.1"/>
    <property type="molecule type" value="Genomic_DNA"/>
</dbReference>
<comment type="caution">
    <text evidence="1">The sequence shown here is derived from an EMBL/GenBank/DDBJ whole genome shotgun (WGS) entry which is preliminary data.</text>
</comment>
<sequence length="102" mass="11907">MGGRYCVPAHHLRFCPTGLMSEGHDAMKRYGVWATQHPVRWMQLPPSPRHPQYRLFFDDITRRYQQHCALQRMWRWGVISAKGLAGGGSRWLVVGCRKRTLT</sequence>
<keyword evidence="2" id="KW-1185">Reference proteome</keyword>
<accession>A0AAD8XNG1</accession>
<dbReference type="AlphaFoldDB" id="A0AAD8XNG1"/>
<evidence type="ECO:0000313" key="2">
    <source>
        <dbReference type="Proteomes" id="UP001244207"/>
    </source>
</evidence>
<dbReference type="GeneID" id="85386564"/>
<dbReference type="Proteomes" id="UP001244207">
    <property type="component" value="Unassembled WGS sequence"/>
</dbReference>
<dbReference type="RefSeq" id="XP_060370591.1">
    <property type="nucleotide sequence ID" value="XM_060502665.1"/>
</dbReference>
<protein>
    <submittedName>
        <fullName evidence="1">Uncharacterized protein</fullName>
    </submittedName>
</protein>
<evidence type="ECO:0000313" key="1">
    <source>
        <dbReference type="EMBL" id="KAK1730536.1"/>
    </source>
</evidence>